<keyword evidence="4 7" id="KW-0812">Transmembrane</keyword>
<evidence type="ECO:0000256" key="6">
    <source>
        <dbReference type="ARBA" id="ARBA00023136"/>
    </source>
</evidence>
<feature type="transmembrane region" description="Helical" evidence="7">
    <location>
        <begin position="93"/>
        <end position="115"/>
    </location>
</feature>
<feature type="transmembrane region" description="Helical" evidence="7">
    <location>
        <begin position="27"/>
        <end position="44"/>
    </location>
</feature>
<dbReference type="InterPro" id="IPR010920">
    <property type="entry name" value="LSM_dom_sf"/>
</dbReference>
<dbReference type="InterPro" id="IPR045276">
    <property type="entry name" value="YbiO_bact"/>
</dbReference>
<dbReference type="GO" id="GO:0008381">
    <property type="term" value="F:mechanosensitive monoatomic ion channel activity"/>
    <property type="evidence" value="ECO:0007669"/>
    <property type="project" value="InterPro"/>
</dbReference>
<evidence type="ECO:0000256" key="1">
    <source>
        <dbReference type="ARBA" id="ARBA00004651"/>
    </source>
</evidence>
<evidence type="ECO:0000256" key="5">
    <source>
        <dbReference type="ARBA" id="ARBA00022989"/>
    </source>
</evidence>
<dbReference type="STRING" id="1120989.SAMN02745227_01263"/>
<dbReference type="SUPFAM" id="SSF50182">
    <property type="entry name" value="Sm-like ribonucleoproteins"/>
    <property type="match status" value="1"/>
</dbReference>
<evidence type="ECO:0000256" key="4">
    <source>
        <dbReference type="ARBA" id="ARBA00022692"/>
    </source>
</evidence>
<feature type="domain" description="Mechanosensitive ion channel MscS" evidence="8">
    <location>
        <begin position="114"/>
        <end position="177"/>
    </location>
</feature>
<dbReference type="Gene3D" id="2.30.30.60">
    <property type="match status" value="1"/>
</dbReference>
<feature type="domain" description="Mechanosensitive ion channel MscS C-terminal" evidence="9">
    <location>
        <begin position="185"/>
        <end position="268"/>
    </location>
</feature>
<evidence type="ECO:0000256" key="7">
    <source>
        <dbReference type="SAM" id="Phobius"/>
    </source>
</evidence>
<dbReference type="GO" id="GO:0005886">
    <property type="term" value="C:plasma membrane"/>
    <property type="evidence" value="ECO:0007669"/>
    <property type="project" value="UniProtKB-SubCell"/>
</dbReference>
<keyword evidence="12" id="KW-1185">Reference proteome</keyword>
<reference evidence="12" key="1">
    <citation type="submission" date="2016-11" db="EMBL/GenBank/DDBJ databases">
        <authorList>
            <person name="Varghese N."/>
            <person name="Submissions S."/>
        </authorList>
    </citation>
    <scope>NUCLEOTIDE SEQUENCE [LARGE SCALE GENOMIC DNA]</scope>
    <source>
        <strain evidence="12">DSM 14826</strain>
    </source>
</reference>
<evidence type="ECO:0000259" key="8">
    <source>
        <dbReference type="Pfam" id="PF00924"/>
    </source>
</evidence>
<dbReference type="InterPro" id="IPR049142">
    <property type="entry name" value="MS_channel_1st"/>
</dbReference>
<dbReference type="Gene3D" id="1.10.287.1260">
    <property type="match status" value="1"/>
</dbReference>
<sequence>MKLERFQNFLDGVISIDTVLSFLNNSLRIIVILILAMYLLKLGYKLLEKFFASQKYMNERKQKTLLTISKSFLKYGVYLFAGIMILAELGFSTTSLLAGAGVVGLAIGFGAQGIVRDVITGFFILFEDQYSVGDYVKISGLSGVVTDIGIRVTKLRDFSGEVHIIPNGTVEKVTNLSLGQMRAMVDVPVAYEENLNKVFRVLEETMERIKSEFQEIVEGPTILGVSNFGDSEVNIRIVAQTAPMEQWKIERIIRLYVKEAFEENDIEIPYPRRVLIKKD</sequence>
<dbReference type="AlphaFoldDB" id="A0A1M6NXE6"/>
<keyword evidence="6 7" id="KW-0472">Membrane</keyword>
<dbReference type="InterPro" id="IPR023408">
    <property type="entry name" value="MscS_beta-dom_sf"/>
</dbReference>
<dbReference type="Proteomes" id="UP000243547">
    <property type="component" value="Unassembled WGS sequence"/>
</dbReference>
<name>A0A1M6NXE6_9FIRM</name>
<feature type="domain" description="Mechanosensitive ion channel transmembrane helices 2/3" evidence="10">
    <location>
        <begin position="73"/>
        <end position="112"/>
    </location>
</feature>
<dbReference type="Pfam" id="PF00924">
    <property type="entry name" value="MS_channel_2nd"/>
    <property type="match status" value="1"/>
</dbReference>
<comment type="similarity">
    <text evidence="2">Belongs to the MscS (TC 1.A.23) family.</text>
</comment>
<dbReference type="Gene3D" id="3.30.70.100">
    <property type="match status" value="1"/>
</dbReference>
<dbReference type="Pfam" id="PF21088">
    <property type="entry name" value="MS_channel_1st"/>
    <property type="match status" value="1"/>
</dbReference>
<proteinExistence type="inferred from homology"/>
<dbReference type="SUPFAM" id="SSF82861">
    <property type="entry name" value="Mechanosensitive channel protein MscS (YggB), transmembrane region"/>
    <property type="match status" value="1"/>
</dbReference>
<evidence type="ECO:0000313" key="11">
    <source>
        <dbReference type="EMBL" id="SHK00304.1"/>
    </source>
</evidence>
<dbReference type="PANTHER" id="PTHR30460:SF0">
    <property type="entry name" value="MODERATE CONDUCTANCE MECHANOSENSITIVE CHANNEL YBIO"/>
    <property type="match status" value="1"/>
</dbReference>
<dbReference type="InterPro" id="IPR006685">
    <property type="entry name" value="MscS_channel_2nd"/>
</dbReference>
<dbReference type="PANTHER" id="PTHR30460">
    <property type="entry name" value="MODERATE CONDUCTANCE MECHANOSENSITIVE CHANNEL YBIO"/>
    <property type="match status" value="1"/>
</dbReference>
<evidence type="ECO:0000259" key="10">
    <source>
        <dbReference type="Pfam" id="PF21088"/>
    </source>
</evidence>
<dbReference type="InterPro" id="IPR049278">
    <property type="entry name" value="MS_channel_C"/>
</dbReference>
<dbReference type="Pfam" id="PF21082">
    <property type="entry name" value="MS_channel_3rd"/>
    <property type="match status" value="1"/>
</dbReference>
<dbReference type="SUPFAM" id="SSF82689">
    <property type="entry name" value="Mechanosensitive channel protein MscS (YggB), C-terminal domain"/>
    <property type="match status" value="1"/>
</dbReference>
<dbReference type="EMBL" id="FRAI01000012">
    <property type="protein sequence ID" value="SHK00304.1"/>
    <property type="molecule type" value="Genomic_DNA"/>
</dbReference>
<dbReference type="InterPro" id="IPR011066">
    <property type="entry name" value="MscS_channel_C_sf"/>
</dbReference>
<evidence type="ECO:0000313" key="12">
    <source>
        <dbReference type="Proteomes" id="UP000243547"/>
    </source>
</evidence>
<dbReference type="FunFam" id="2.30.30.60:FF:000001">
    <property type="entry name" value="MscS Mechanosensitive ion channel"/>
    <property type="match status" value="1"/>
</dbReference>
<keyword evidence="5 7" id="KW-1133">Transmembrane helix</keyword>
<organism evidence="11 12">
    <name type="scientific">Anaerobranca californiensis DSM 14826</name>
    <dbReference type="NCBI Taxonomy" id="1120989"/>
    <lineage>
        <taxon>Bacteria</taxon>
        <taxon>Bacillati</taxon>
        <taxon>Bacillota</taxon>
        <taxon>Clostridia</taxon>
        <taxon>Eubacteriales</taxon>
        <taxon>Proteinivoracaceae</taxon>
        <taxon>Anaerobranca</taxon>
    </lineage>
</organism>
<gene>
    <name evidence="11" type="ORF">SAMN02745227_01263</name>
</gene>
<evidence type="ECO:0000256" key="3">
    <source>
        <dbReference type="ARBA" id="ARBA00022475"/>
    </source>
</evidence>
<dbReference type="InterPro" id="IPR011014">
    <property type="entry name" value="MscS_channel_TM-2"/>
</dbReference>
<protein>
    <submittedName>
        <fullName evidence="11">Small conductance mechanosensitive channel</fullName>
    </submittedName>
</protein>
<comment type="subcellular location">
    <subcellularLocation>
        <location evidence="1">Cell membrane</location>
        <topology evidence="1">Multi-pass membrane protein</topology>
    </subcellularLocation>
</comment>
<evidence type="ECO:0000256" key="2">
    <source>
        <dbReference type="ARBA" id="ARBA00008017"/>
    </source>
</evidence>
<keyword evidence="3" id="KW-1003">Cell membrane</keyword>
<evidence type="ECO:0000259" key="9">
    <source>
        <dbReference type="Pfam" id="PF21082"/>
    </source>
</evidence>
<accession>A0A1M6NXE6</accession>
<dbReference type="OrthoDB" id="9809206at2"/>
<feature type="transmembrane region" description="Helical" evidence="7">
    <location>
        <begin position="65"/>
        <end position="87"/>
    </location>
</feature>